<organism evidence="3 4">
    <name type="scientific">Acetobacter orientalis</name>
    <dbReference type="NCBI Taxonomy" id="146474"/>
    <lineage>
        <taxon>Bacteria</taxon>
        <taxon>Pseudomonadati</taxon>
        <taxon>Pseudomonadota</taxon>
        <taxon>Alphaproteobacteria</taxon>
        <taxon>Acetobacterales</taxon>
        <taxon>Acetobacteraceae</taxon>
        <taxon>Acetobacter</taxon>
    </lineage>
</organism>
<dbReference type="Pfam" id="PF21986">
    <property type="entry name" value="AH_C"/>
    <property type="match status" value="1"/>
</dbReference>
<comment type="caution">
    <text evidence="3">The sequence shown here is derived from an EMBL/GenBank/DDBJ whole genome shotgun (WGS) entry which is preliminary data.</text>
</comment>
<dbReference type="Gene3D" id="3.10.490.10">
    <property type="entry name" value="Gamma-glutamyl cyclotransferase-like"/>
    <property type="match status" value="1"/>
</dbReference>
<dbReference type="STRING" id="1231341.Abor_022_073"/>
<evidence type="ECO:0000313" key="3">
    <source>
        <dbReference type="EMBL" id="GAN66496.1"/>
    </source>
</evidence>
<evidence type="ECO:0000259" key="1">
    <source>
        <dbReference type="Pfam" id="PF01425"/>
    </source>
</evidence>
<feature type="domain" description="Amidase" evidence="1">
    <location>
        <begin position="31"/>
        <end position="442"/>
    </location>
</feature>
<dbReference type="Proteomes" id="UP000032670">
    <property type="component" value="Unassembled WGS sequence"/>
</dbReference>
<dbReference type="GO" id="GO:0016787">
    <property type="term" value="F:hydrolase activity"/>
    <property type="evidence" value="ECO:0007669"/>
    <property type="project" value="UniProtKB-KW"/>
</dbReference>
<dbReference type="NCBIfam" id="NF006043">
    <property type="entry name" value="PRK08186.1"/>
    <property type="match status" value="1"/>
</dbReference>
<dbReference type="SUPFAM" id="SSF75304">
    <property type="entry name" value="Amidase signature (AS) enzymes"/>
    <property type="match status" value="1"/>
</dbReference>
<evidence type="ECO:0000259" key="2">
    <source>
        <dbReference type="Pfam" id="PF21986"/>
    </source>
</evidence>
<accession>A0A0D6NM97</accession>
<dbReference type="InterPro" id="IPR036928">
    <property type="entry name" value="AS_sf"/>
</dbReference>
<feature type="domain" description="Allophanate hydrolase C-terminal" evidence="2">
    <location>
        <begin position="478"/>
        <end position="599"/>
    </location>
</feature>
<name>A0A0D6NM97_9PROT</name>
<gene>
    <name evidence="3" type="ORF">Abor_022_073</name>
</gene>
<dbReference type="GeneID" id="76204639"/>
<dbReference type="Gene3D" id="3.90.1300.10">
    <property type="entry name" value="Amidase signature (AS) domain"/>
    <property type="match status" value="1"/>
</dbReference>
<protein>
    <submittedName>
        <fullName evidence="3">Amidase/allophanate hydrolase</fullName>
    </submittedName>
</protein>
<dbReference type="PANTHER" id="PTHR11895">
    <property type="entry name" value="TRANSAMIDASE"/>
    <property type="match status" value="1"/>
</dbReference>
<dbReference type="AlphaFoldDB" id="A0A0D6NM97"/>
<dbReference type="Pfam" id="PF01425">
    <property type="entry name" value="Amidase"/>
    <property type="match status" value="1"/>
</dbReference>
<evidence type="ECO:0000313" key="4">
    <source>
        <dbReference type="Proteomes" id="UP000032670"/>
    </source>
</evidence>
<dbReference type="InterPro" id="IPR023631">
    <property type="entry name" value="Amidase_dom"/>
</dbReference>
<proteinExistence type="predicted"/>
<dbReference type="RefSeq" id="WP_048841532.1">
    <property type="nucleotide sequence ID" value="NZ_BAMX01000022.1"/>
</dbReference>
<dbReference type="Gene3D" id="1.20.58.1700">
    <property type="match status" value="1"/>
</dbReference>
<dbReference type="InterPro" id="IPR014085">
    <property type="entry name" value="Allophanate_hydrolase"/>
</dbReference>
<dbReference type="InterPro" id="IPR000120">
    <property type="entry name" value="Amidase"/>
</dbReference>
<accession>A0A6N3T0L3</accession>
<keyword evidence="4" id="KW-1185">Reference proteome</keyword>
<sequence length="604" mass="64729">MKKDFPNLHIDTLSAAYARGEITPRALMVQLKHRAIELNAEYNLFIHILDDKELAPYLARLEDPAAKALPLYGIPFVLKDNIDLKGIPTTAACPDFAYIPERSATIVEQLIELGALPVGKANLDQFATGLNGTRSPYGLCKNSVLPEYPSGGSSAGSALAVALGVASFSLGTDTAGSGRIPAAYNNLVGLKASKGLISTAGVVPACRTLDCTTLFTTTAAEASRLLGLVARRDPRDDFSRHNPAWNDATAFGAIAPGFRFGVPETLEFFGDAESAALFSVAISQLESIAGTAVSIDFEPFLEAARLLYEGPWVAERYLVAGALITKNPQAVLPVIHDVLEKAPHYSALDHYEALYRLQHLKTVCDAILADLDFVVTPSMPRPVSLADLSKEPVAANSRLGWYTNFMNLLDYAAVAVPASFMRSGLPWGITLFGRVFTDQYLLSVANTFQHATNLPLVGGHALPAPKSTGRKARNDKARVVVCGAHLEGLPLNWQLRERQGHLVSATTTAPHYRLYALPGGPPLRPAMVRASEGGQAIEVEVWELPSAELGSFLTNIPAPLGLGKVELADGSWETGFVCDGYAIATAEEITSWGGWRAWLGSRAA</sequence>
<dbReference type="InterPro" id="IPR053844">
    <property type="entry name" value="AH_C"/>
</dbReference>
<dbReference type="EMBL" id="BAMX01000022">
    <property type="protein sequence ID" value="GAN66496.1"/>
    <property type="molecule type" value="Genomic_DNA"/>
</dbReference>
<reference evidence="3 4" key="1">
    <citation type="submission" date="2012-11" db="EMBL/GenBank/DDBJ databases">
        <title>Whole genome sequence of Acetobacter orientalis 21F-2.</title>
        <authorList>
            <person name="Azuma Y."/>
            <person name="Higashiura N."/>
            <person name="Hirakawa H."/>
            <person name="Matsushita K."/>
        </authorList>
    </citation>
    <scope>NUCLEOTIDE SEQUENCE [LARGE SCALE GENOMIC DNA]</scope>
    <source>
        <strain evidence="3 4">21F-2</strain>
    </source>
</reference>
<dbReference type="PANTHER" id="PTHR11895:SF169">
    <property type="entry name" value="GLUTAMYL-TRNA(GLN) AMIDOTRANSFERASE"/>
    <property type="match status" value="1"/>
</dbReference>
<keyword evidence="3" id="KW-0378">Hydrolase</keyword>
<dbReference type="NCBIfam" id="TIGR02713">
    <property type="entry name" value="allophanate_hyd"/>
    <property type="match status" value="1"/>
</dbReference>